<organism evidence="1 2">
    <name type="scientific">Piloderma croceum (strain F 1598)</name>
    <dbReference type="NCBI Taxonomy" id="765440"/>
    <lineage>
        <taxon>Eukaryota</taxon>
        <taxon>Fungi</taxon>
        <taxon>Dikarya</taxon>
        <taxon>Basidiomycota</taxon>
        <taxon>Agaricomycotina</taxon>
        <taxon>Agaricomycetes</taxon>
        <taxon>Agaricomycetidae</taxon>
        <taxon>Atheliales</taxon>
        <taxon>Atheliaceae</taxon>
        <taxon>Piloderma</taxon>
    </lineage>
</organism>
<accession>A0A0C3GFX5</accession>
<dbReference type="Proteomes" id="UP000054166">
    <property type="component" value="Unassembled WGS sequence"/>
</dbReference>
<reference evidence="2" key="2">
    <citation type="submission" date="2015-01" db="EMBL/GenBank/DDBJ databases">
        <title>Evolutionary Origins and Diversification of the Mycorrhizal Mutualists.</title>
        <authorList>
            <consortium name="DOE Joint Genome Institute"/>
            <consortium name="Mycorrhizal Genomics Consortium"/>
            <person name="Kohler A."/>
            <person name="Kuo A."/>
            <person name="Nagy L.G."/>
            <person name="Floudas D."/>
            <person name="Copeland A."/>
            <person name="Barry K.W."/>
            <person name="Cichocki N."/>
            <person name="Veneault-Fourrey C."/>
            <person name="LaButti K."/>
            <person name="Lindquist E.A."/>
            <person name="Lipzen A."/>
            <person name="Lundell T."/>
            <person name="Morin E."/>
            <person name="Murat C."/>
            <person name="Riley R."/>
            <person name="Ohm R."/>
            <person name="Sun H."/>
            <person name="Tunlid A."/>
            <person name="Henrissat B."/>
            <person name="Grigoriev I.V."/>
            <person name="Hibbett D.S."/>
            <person name="Martin F."/>
        </authorList>
    </citation>
    <scope>NUCLEOTIDE SEQUENCE [LARGE SCALE GENOMIC DNA]</scope>
    <source>
        <strain evidence="2">F 1598</strain>
    </source>
</reference>
<proteinExistence type="predicted"/>
<sequence length="52" mass="5934">MSEAEVEDEALPFCWVDMAVGSVKWTNKRRKVVGIKLLIEQIVDPSQCLAHY</sequence>
<keyword evidence="2" id="KW-1185">Reference proteome</keyword>
<dbReference type="HOGENOM" id="CLU_3088011_0_0_1"/>
<gene>
    <name evidence="1" type="ORF">PILCRDRAFT_812328</name>
</gene>
<reference evidence="1 2" key="1">
    <citation type="submission" date="2014-04" db="EMBL/GenBank/DDBJ databases">
        <authorList>
            <consortium name="DOE Joint Genome Institute"/>
            <person name="Kuo A."/>
            <person name="Tarkka M."/>
            <person name="Buscot F."/>
            <person name="Kohler A."/>
            <person name="Nagy L.G."/>
            <person name="Floudas D."/>
            <person name="Copeland A."/>
            <person name="Barry K.W."/>
            <person name="Cichocki N."/>
            <person name="Veneault-Fourrey C."/>
            <person name="LaButti K."/>
            <person name="Lindquist E.A."/>
            <person name="Lipzen A."/>
            <person name="Lundell T."/>
            <person name="Morin E."/>
            <person name="Murat C."/>
            <person name="Sun H."/>
            <person name="Tunlid A."/>
            <person name="Henrissat B."/>
            <person name="Grigoriev I.V."/>
            <person name="Hibbett D.S."/>
            <person name="Martin F."/>
            <person name="Nordberg H.P."/>
            <person name="Cantor M.N."/>
            <person name="Hua S.X."/>
        </authorList>
    </citation>
    <scope>NUCLEOTIDE SEQUENCE [LARGE SCALE GENOMIC DNA]</scope>
    <source>
        <strain evidence="1 2">F 1598</strain>
    </source>
</reference>
<evidence type="ECO:0000313" key="1">
    <source>
        <dbReference type="EMBL" id="KIM90569.1"/>
    </source>
</evidence>
<dbReference type="InParanoid" id="A0A0C3GFX5"/>
<evidence type="ECO:0000313" key="2">
    <source>
        <dbReference type="Proteomes" id="UP000054166"/>
    </source>
</evidence>
<dbReference type="AlphaFoldDB" id="A0A0C3GFX5"/>
<protein>
    <submittedName>
        <fullName evidence="1">Uncharacterized protein</fullName>
    </submittedName>
</protein>
<dbReference type="EMBL" id="KN832973">
    <property type="protein sequence ID" value="KIM90569.1"/>
    <property type="molecule type" value="Genomic_DNA"/>
</dbReference>
<name>A0A0C3GFX5_PILCF</name>